<dbReference type="OrthoDB" id="9768696at2"/>
<dbReference type="GO" id="GO:0016787">
    <property type="term" value="F:hydrolase activity"/>
    <property type="evidence" value="ECO:0007669"/>
    <property type="project" value="UniProtKB-KW"/>
</dbReference>
<reference evidence="5 6" key="1">
    <citation type="journal article" date="2012" name="J. Bacteriol.">
        <title>De Novo Genome Project of Cupriavidus basilensis OR16.</title>
        <authorList>
            <person name="Cserhati M."/>
            <person name="Kriszt B."/>
            <person name="Szoboszlay S."/>
            <person name="Toth A."/>
            <person name="Szabo I."/>
            <person name="Tancsics A."/>
            <person name="Nagy I."/>
            <person name="Horvath B."/>
            <person name="Nagy I."/>
            <person name="Kukolya J."/>
        </authorList>
    </citation>
    <scope>NUCLEOTIDE SEQUENCE [LARGE SCALE GENOMIC DNA]</scope>
    <source>
        <strain evidence="5 6">OR16</strain>
    </source>
</reference>
<keyword evidence="3" id="KW-0067">ATP-binding</keyword>
<dbReference type="Proteomes" id="UP000005808">
    <property type="component" value="Unassembled WGS sequence"/>
</dbReference>
<organism evidence="5 6">
    <name type="scientific">Cupriavidus basilensis OR16</name>
    <dbReference type="NCBI Taxonomy" id="1127483"/>
    <lineage>
        <taxon>Bacteria</taxon>
        <taxon>Pseudomonadati</taxon>
        <taxon>Pseudomonadota</taxon>
        <taxon>Betaproteobacteria</taxon>
        <taxon>Burkholderiales</taxon>
        <taxon>Burkholderiaceae</taxon>
        <taxon>Cupriavidus</taxon>
    </lineage>
</organism>
<evidence type="ECO:0000256" key="3">
    <source>
        <dbReference type="ARBA" id="ARBA00022840"/>
    </source>
</evidence>
<evidence type="ECO:0000256" key="1">
    <source>
        <dbReference type="ARBA" id="ARBA00022741"/>
    </source>
</evidence>
<dbReference type="EMBL" id="AHJE01000016">
    <property type="protein sequence ID" value="EHP43681.1"/>
    <property type="molecule type" value="Genomic_DNA"/>
</dbReference>
<proteinExistence type="predicted"/>
<dbReference type="AlphaFoldDB" id="H1S168"/>
<dbReference type="InterPro" id="IPR052708">
    <property type="entry name" value="PxpC"/>
</dbReference>
<dbReference type="GO" id="GO:0005524">
    <property type="term" value="F:ATP binding"/>
    <property type="evidence" value="ECO:0007669"/>
    <property type="project" value="UniProtKB-KW"/>
</dbReference>
<keyword evidence="2" id="KW-0378">Hydrolase</keyword>
<dbReference type="PANTHER" id="PTHR43309">
    <property type="entry name" value="5-OXOPROLINASE SUBUNIT C"/>
    <property type="match status" value="1"/>
</dbReference>
<dbReference type="InterPro" id="IPR003778">
    <property type="entry name" value="CT_A_B"/>
</dbReference>
<dbReference type="PATRIC" id="fig|1127483.3.peg.1239"/>
<dbReference type="NCBIfam" id="TIGR00724">
    <property type="entry name" value="urea_amlyse_rel"/>
    <property type="match status" value="1"/>
</dbReference>
<comment type="caution">
    <text evidence="5">The sequence shown here is derived from an EMBL/GenBank/DDBJ whole genome shotgun (WGS) entry which is preliminary data.</text>
</comment>
<dbReference type="Pfam" id="PF02626">
    <property type="entry name" value="CT_A_B"/>
    <property type="match status" value="1"/>
</dbReference>
<evidence type="ECO:0000259" key="4">
    <source>
        <dbReference type="SMART" id="SM00797"/>
    </source>
</evidence>
<evidence type="ECO:0000256" key="2">
    <source>
        <dbReference type="ARBA" id="ARBA00022801"/>
    </source>
</evidence>
<sequence length="334" mass="35956">MNHMLVEKPGVFSLLQDTGRYGYQRYGVPVNGPMDEWAHRVANALVGNGEEAATLECTLKGPSVSFSRNTLIALSGADMRVTAGGAQIPMHCAVMLRHGVRLEFGERRSGARLYLAVRGGFDAPLVLGSRSTYVRGSFGGFEGRALRRGDRVPVASPRGEVLELERMMIQSGMSFVAAAAPDTAPLSSATQALRFVPGPQWQSFTSQAQRDFESECFRLSAQSDRMGYRLEGPELRLAQPLEMISEVVTFGTVQVPPGGSPIVLMADRQSAGGYPKLAYVASADLPALAQALPGDALRFQAVTQARAEALCLEVEDRFARVRVLAAKALGLLVQ</sequence>
<accession>H1S168</accession>
<name>H1S168_9BURK</name>
<dbReference type="InterPro" id="IPR029000">
    <property type="entry name" value="Cyclophilin-like_dom_sf"/>
</dbReference>
<dbReference type="RefSeq" id="WP_006157014.1">
    <property type="nucleotide sequence ID" value="NZ_AHJE01000016.1"/>
</dbReference>
<protein>
    <recommendedName>
        <fullName evidence="4">Carboxyltransferase domain-containing protein</fullName>
    </recommendedName>
</protein>
<evidence type="ECO:0000313" key="6">
    <source>
        <dbReference type="Proteomes" id="UP000005808"/>
    </source>
</evidence>
<keyword evidence="1" id="KW-0547">Nucleotide-binding</keyword>
<dbReference type="PANTHER" id="PTHR43309:SF5">
    <property type="entry name" value="5-OXOPROLINASE SUBUNIT C"/>
    <property type="match status" value="1"/>
</dbReference>
<evidence type="ECO:0000313" key="5">
    <source>
        <dbReference type="EMBL" id="EHP43681.1"/>
    </source>
</evidence>
<dbReference type="Gene3D" id="2.40.100.10">
    <property type="entry name" value="Cyclophilin-like"/>
    <property type="match status" value="1"/>
</dbReference>
<dbReference type="SUPFAM" id="SSF50891">
    <property type="entry name" value="Cyclophilin-like"/>
    <property type="match status" value="1"/>
</dbReference>
<gene>
    <name evidence="5" type="ORF">OR16_06209</name>
</gene>
<dbReference type="SMART" id="SM00797">
    <property type="entry name" value="AHS2"/>
    <property type="match status" value="1"/>
</dbReference>
<feature type="domain" description="Carboxyltransferase" evidence="4">
    <location>
        <begin position="25"/>
        <end position="317"/>
    </location>
</feature>